<comment type="caution">
    <text evidence="3">The sequence shown here is derived from an EMBL/GenBank/DDBJ whole genome shotgun (WGS) entry which is preliminary data.</text>
</comment>
<protein>
    <submittedName>
        <fullName evidence="3">O-antigen ligase domain-containing protein</fullName>
    </submittedName>
</protein>
<feature type="transmembrane region" description="Helical" evidence="2">
    <location>
        <begin position="233"/>
        <end position="250"/>
    </location>
</feature>
<evidence type="ECO:0000256" key="1">
    <source>
        <dbReference type="SAM" id="MobiDB-lite"/>
    </source>
</evidence>
<keyword evidence="2" id="KW-1133">Transmembrane helix</keyword>
<dbReference type="GO" id="GO:0016874">
    <property type="term" value="F:ligase activity"/>
    <property type="evidence" value="ECO:0007669"/>
    <property type="project" value="UniProtKB-KW"/>
</dbReference>
<sequence length="420" mass="44424">MTTVDPAARRPTPATAPRRPFPVPPAEPPVPRLVAVVWTLMVVNTLGFTTVAQIIPFPRQVGQVVTMGALVAALGLALLLNPRIRIRPTAYLLFLTLILVLSIVSSLRLESGYGALFRCFRLTLFVTTLWLLTPWWRGDLRFVGYHLRALVVVLGSVLLGLLISPGSAFSGPDGRLVGAIWPIPAPQVGMYCAITIGLCVLLWIGKVLPGRTAAVVAVPALALLLLSHTRTSLLGLVVGLAVAGLSVATTSRRARRAFAGGIAVAGGAALLFSGVIITWLARGQDADQLASLTGRANVWDQLLARPRTLDELLIGVGLTDKSYGGLPIDNAWLAVFNEEGWIGIVLVVAMLLTLLGVAVLRPPSIGRTCAIFIVVYGITASYTEVGLGDASPYLLNMAVAASLLVHRRNTSPEQPVAGTG</sequence>
<accession>A0ABW3VQQ7</accession>
<reference evidence="4" key="1">
    <citation type="journal article" date="2019" name="Int. J. Syst. Evol. Microbiol.">
        <title>The Global Catalogue of Microorganisms (GCM) 10K type strain sequencing project: providing services to taxonomists for standard genome sequencing and annotation.</title>
        <authorList>
            <consortium name="The Broad Institute Genomics Platform"/>
            <consortium name="The Broad Institute Genome Sequencing Center for Infectious Disease"/>
            <person name="Wu L."/>
            <person name="Ma J."/>
        </authorList>
    </citation>
    <scope>NUCLEOTIDE SEQUENCE [LARGE SCALE GENOMIC DNA]</scope>
    <source>
        <strain evidence="4">CCUG 49018</strain>
    </source>
</reference>
<dbReference type="PANTHER" id="PTHR37422:SF13">
    <property type="entry name" value="LIPOPOLYSACCHARIDE BIOSYNTHESIS PROTEIN PA4999-RELATED"/>
    <property type="match status" value="1"/>
</dbReference>
<evidence type="ECO:0000256" key="2">
    <source>
        <dbReference type="SAM" id="Phobius"/>
    </source>
</evidence>
<feature type="transmembrane region" description="Helical" evidence="2">
    <location>
        <begin position="211"/>
        <end position="227"/>
    </location>
</feature>
<keyword evidence="3" id="KW-0436">Ligase</keyword>
<dbReference type="PANTHER" id="PTHR37422">
    <property type="entry name" value="TEICHURONIC ACID BIOSYNTHESIS PROTEIN TUAE"/>
    <property type="match status" value="1"/>
</dbReference>
<name>A0ABW3VQQ7_9PSEU</name>
<dbReference type="Proteomes" id="UP001597182">
    <property type="component" value="Unassembled WGS sequence"/>
</dbReference>
<feature type="transmembrane region" description="Helical" evidence="2">
    <location>
        <begin position="183"/>
        <end position="204"/>
    </location>
</feature>
<organism evidence="3 4">
    <name type="scientific">Pseudonocardia benzenivorans</name>
    <dbReference type="NCBI Taxonomy" id="228005"/>
    <lineage>
        <taxon>Bacteria</taxon>
        <taxon>Bacillati</taxon>
        <taxon>Actinomycetota</taxon>
        <taxon>Actinomycetes</taxon>
        <taxon>Pseudonocardiales</taxon>
        <taxon>Pseudonocardiaceae</taxon>
        <taxon>Pseudonocardia</taxon>
    </lineage>
</organism>
<feature type="transmembrane region" description="Helical" evidence="2">
    <location>
        <begin position="33"/>
        <end position="55"/>
    </location>
</feature>
<feature type="transmembrane region" description="Helical" evidence="2">
    <location>
        <begin position="145"/>
        <end position="163"/>
    </location>
</feature>
<proteinExistence type="predicted"/>
<dbReference type="RefSeq" id="WP_013674018.1">
    <property type="nucleotide sequence ID" value="NZ_BAABKS010000062.1"/>
</dbReference>
<dbReference type="EMBL" id="JBHTMB010000225">
    <property type="protein sequence ID" value="MFD1236479.1"/>
    <property type="molecule type" value="Genomic_DNA"/>
</dbReference>
<feature type="transmembrane region" description="Helical" evidence="2">
    <location>
        <begin position="91"/>
        <end position="109"/>
    </location>
</feature>
<keyword evidence="4" id="KW-1185">Reference proteome</keyword>
<evidence type="ECO:0000313" key="4">
    <source>
        <dbReference type="Proteomes" id="UP001597182"/>
    </source>
</evidence>
<gene>
    <name evidence="3" type="ORF">ACFQ34_24610</name>
</gene>
<dbReference type="InterPro" id="IPR051533">
    <property type="entry name" value="WaaL-like"/>
</dbReference>
<feature type="compositionally biased region" description="Low complexity" evidence="1">
    <location>
        <begin position="1"/>
        <end position="18"/>
    </location>
</feature>
<evidence type="ECO:0000313" key="3">
    <source>
        <dbReference type="EMBL" id="MFD1236479.1"/>
    </source>
</evidence>
<feature type="transmembrane region" description="Helical" evidence="2">
    <location>
        <begin position="115"/>
        <end position="133"/>
    </location>
</feature>
<feature type="transmembrane region" description="Helical" evidence="2">
    <location>
        <begin position="257"/>
        <end position="281"/>
    </location>
</feature>
<keyword evidence="2" id="KW-0812">Transmembrane</keyword>
<feature type="transmembrane region" description="Helical" evidence="2">
    <location>
        <begin position="61"/>
        <end position="79"/>
    </location>
</feature>
<feature type="region of interest" description="Disordered" evidence="1">
    <location>
        <begin position="1"/>
        <end position="23"/>
    </location>
</feature>
<keyword evidence="2" id="KW-0472">Membrane</keyword>
<feature type="transmembrane region" description="Helical" evidence="2">
    <location>
        <begin position="340"/>
        <end position="360"/>
    </location>
</feature>